<dbReference type="InterPro" id="IPR013217">
    <property type="entry name" value="Methyltransf_12"/>
</dbReference>
<dbReference type="Gene3D" id="3.40.366.10">
    <property type="entry name" value="Malonyl-Coenzyme A Acyl Carrier Protein, domain 2"/>
    <property type="match status" value="1"/>
</dbReference>
<dbReference type="InterPro" id="IPR016036">
    <property type="entry name" value="Malonyl_transacylase_ACP-bd"/>
</dbReference>
<feature type="active site" description="Proton acceptor; for dehydratase activity" evidence="8">
    <location>
        <position position="1003"/>
    </location>
</feature>
<dbReference type="OrthoDB" id="329835at2759"/>
<dbReference type="Gene3D" id="3.10.129.110">
    <property type="entry name" value="Polyketide synthase dehydratase"/>
    <property type="match status" value="1"/>
</dbReference>
<dbReference type="Gene3D" id="3.40.50.720">
    <property type="entry name" value="NAD(P)-binding Rossmann-like Domain"/>
    <property type="match status" value="2"/>
</dbReference>
<dbReference type="InterPro" id="IPR049551">
    <property type="entry name" value="PKS_DH_C"/>
</dbReference>
<name>A0A1B7Y3C2_COLHI</name>
<dbReference type="GO" id="GO:0016491">
    <property type="term" value="F:oxidoreductase activity"/>
    <property type="evidence" value="ECO:0007669"/>
    <property type="project" value="UniProtKB-KW"/>
</dbReference>
<evidence type="ECO:0000256" key="7">
    <source>
        <dbReference type="ARBA" id="ARBA00023268"/>
    </source>
</evidence>
<dbReference type="SUPFAM" id="SSF53901">
    <property type="entry name" value="Thiolase-like"/>
    <property type="match status" value="1"/>
</dbReference>
<evidence type="ECO:0000259" key="10">
    <source>
        <dbReference type="PROSITE" id="PS50075"/>
    </source>
</evidence>
<dbReference type="InterPro" id="IPR020841">
    <property type="entry name" value="PKS_Beta-ketoAc_synthase_dom"/>
</dbReference>
<dbReference type="Pfam" id="PF02801">
    <property type="entry name" value="Ketoacyl-synt_C"/>
    <property type="match status" value="1"/>
</dbReference>
<feature type="region of interest" description="N-terminal hotdog fold" evidence="8">
    <location>
        <begin position="973"/>
        <end position="1107"/>
    </location>
</feature>
<evidence type="ECO:0000259" key="11">
    <source>
        <dbReference type="PROSITE" id="PS50806"/>
    </source>
</evidence>
<keyword evidence="1" id="KW-0596">Phosphopantetheine</keyword>
<feature type="region of interest" description="Disordered" evidence="9">
    <location>
        <begin position="2543"/>
        <end position="2594"/>
    </location>
</feature>
<dbReference type="GO" id="GO:0006633">
    <property type="term" value="P:fatty acid biosynthetic process"/>
    <property type="evidence" value="ECO:0007669"/>
    <property type="project" value="InterPro"/>
</dbReference>
<feature type="region of interest" description="Disordered" evidence="9">
    <location>
        <begin position="2795"/>
        <end position="2822"/>
    </location>
</feature>
<dbReference type="PROSITE" id="PS52019">
    <property type="entry name" value="PKS_MFAS_DH"/>
    <property type="match status" value="1"/>
</dbReference>
<dbReference type="GeneID" id="28869727"/>
<dbReference type="SUPFAM" id="SSF52777">
    <property type="entry name" value="CoA-dependent acyltransferases"/>
    <property type="match status" value="2"/>
</dbReference>
<dbReference type="GO" id="GO:0004315">
    <property type="term" value="F:3-oxoacyl-[acyl-carrier-protein] synthase activity"/>
    <property type="evidence" value="ECO:0007669"/>
    <property type="project" value="InterPro"/>
</dbReference>
<dbReference type="SUPFAM" id="SSF51735">
    <property type="entry name" value="NAD(P)-binding Rossmann-fold domains"/>
    <property type="match status" value="2"/>
</dbReference>
<dbReference type="PANTHER" id="PTHR43775:SF20">
    <property type="entry name" value="HYBRID PKS-NRPS SYNTHETASE APDA"/>
    <property type="match status" value="1"/>
</dbReference>
<evidence type="ECO:0000259" key="13">
    <source>
        <dbReference type="PROSITE" id="PS52019"/>
    </source>
</evidence>
<protein>
    <submittedName>
        <fullName evidence="14">Beta-ketoacyl synthase domain-containing protein</fullName>
    </submittedName>
</protein>
<proteinExistence type="predicted"/>
<dbReference type="GO" id="GO:0031177">
    <property type="term" value="F:phosphopantetheine binding"/>
    <property type="evidence" value="ECO:0007669"/>
    <property type="project" value="InterPro"/>
</dbReference>
<dbReference type="InterPro" id="IPR036736">
    <property type="entry name" value="ACP-like_sf"/>
</dbReference>
<dbReference type="PROSITE" id="PS50806">
    <property type="entry name" value="KRAB_RELATED"/>
    <property type="match status" value="1"/>
</dbReference>
<dbReference type="InterPro" id="IPR018201">
    <property type="entry name" value="Ketoacyl_synth_AS"/>
</dbReference>
<feature type="region of interest" description="Disordered" evidence="9">
    <location>
        <begin position="427"/>
        <end position="446"/>
    </location>
</feature>
<dbReference type="Pfam" id="PF14765">
    <property type="entry name" value="PS-DH"/>
    <property type="match status" value="1"/>
</dbReference>
<evidence type="ECO:0000256" key="8">
    <source>
        <dbReference type="PROSITE-ProRule" id="PRU01363"/>
    </source>
</evidence>
<evidence type="ECO:0000256" key="2">
    <source>
        <dbReference type="ARBA" id="ARBA00022553"/>
    </source>
</evidence>
<evidence type="ECO:0000256" key="5">
    <source>
        <dbReference type="ARBA" id="ARBA00022737"/>
    </source>
</evidence>
<keyword evidence="4" id="KW-0808">Transferase</keyword>
<dbReference type="PANTHER" id="PTHR43775">
    <property type="entry name" value="FATTY ACID SYNTHASE"/>
    <property type="match status" value="1"/>
</dbReference>
<keyword evidence="7" id="KW-0511">Multifunctional enzyme</keyword>
<dbReference type="PROSITE" id="PS52004">
    <property type="entry name" value="KS3_2"/>
    <property type="match status" value="1"/>
</dbReference>
<feature type="domain" description="KRAB-related" evidence="11">
    <location>
        <begin position="1299"/>
        <end position="1362"/>
    </location>
</feature>
<dbReference type="PROSITE" id="PS50075">
    <property type="entry name" value="CARRIER"/>
    <property type="match status" value="1"/>
</dbReference>
<dbReference type="InterPro" id="IPR036291">
    <property type="entry name" value="NAD(P)-bd_dom_sf"/>
</dbReference>
<dbReference type="CDD" id="cd02440">
    <property type="entry name" value="AdoMet_MTases"/>
    <property type="match status" value="1"/>
</dbReference>
<dbReference type="InterPro" id="IPR014031">
    <property type="entry name" value="Ketoacyl_synth_C"/>
</dbReference>
<feature type="compositionally biased region" description="Acidic residues" evidence="9">
    <location>
        <begin position="2583"/>
        <end position="2594"/>
    </location>
</feature>
<dbReference type="InterPro" id="IPR020807">
    <property type="entry name" value="PKS_DH"/>
</dbReference>
<dbReference type="SUPFAM" id="SSF53335">
    <property type="entry name" value="S-adenosyl-L-methionine-dependent methyltransferases"/>
    <property type="match status" value="1"/>
</dbReference>
<feature type="domain" description="Carrier" evidence="10">
    <location>
        <begin position="2464"/>
        <end position="2539"/>
    </location>
</feature>
<dbReference type="Pfam" id="PF00550">
    <property type="entry name" value="PP-binding"/>
    <property type="match status" value="1"/>
</dbReference>
<dbReference type="GO" id="GO:0032259">
    <property type="term" value="P:methylation"/>
    <property type="evidence" value="ECO:0007669"/>
    <property type="project" value="UniProtKB-KW"/>
</dbReference>
<dbReference type="InterPro" id="IPR023213">
    <property type="entry name" value="CAT-like_dom_sf"/>
</dbReference>
<evidence type="ECO:0000256" key="1">
    <source>
        <dbReference type="ARBA" id="ARBA00022450"/>
    </source>
</evidence>
<dbReference type="InterPro" id="IPR020806">
    <property type="entry name" value="PKS_PP-bd"/>
</dbReference>
<dbReference type="CDD" id="cd19532">
    <property type="entry name" value="C_PKS-NRPS"/>
    <property type="match status" value="1"/>
</dbReference>
<keyword evidence="15" id="KW-1185">Reference proteome</keyword>
<keyword evidence="2" id="KW-0597">Phosphoprotein</keyword>
<sequence>MAQRNYPNEPVVIVGSGCRFPGAANTPSKLWDLLKEPRDVQSRIPKERFDVDTFYHPDGTHHGRTNASYAYFLKEDLHAFDAPFFNIQAGEAESMDPQQRLLLETVYEAVSNAGMRMQDLQGSSTAVYVGMMTHDYETTSTRDLESIPTYSATGVAVSIASNRISYFFDWHGPSMTIDTACSSSLAAVHLAVQQLRSGQSTMAVAAGANLILGPMTFVLESKLNMLSPSGRSRMWDAGADGYARGEAVCSVVLKTLSQALKDGDTIECVIRETGINQDGRTTGITMPNHDAQEALIRATYARAGLDINNPQERCQFFEAHGTGTPAGDPQEANAIASAFFGQGDNSNAGDDPLFVGSIKTIVGHTEGTAGIAGLLKACLAVKHGVIPPNLLFNKLSPRVAPFYNHLKITTEAIPWPTVAPGQPRRVSVNSFGKRSPPLSIPKQDRKKKQLTHVGHIGFGGTNAHAIVEEYLGPDQSTPLAEPVVEAEASCLPLVLSAKSKKSMKSTLESMIQFIDTQQFSLQDLACTLLEERSVLPFRRAIVGNNKETLRLALEAAIEDGEVWTDFSTDTKGKPRVLGIFTGQGAQWPGMLKKLLLGVPYTTRIIEELDEALRTLPEKYRPSWTLYDQLMLEGEASNVRQASFSQPLCCAVQIVLVRLLSAAGIQFNAVVGHSSGEIACAFAAGFISAAQAIRIAYLRGVVSAEHASSPSGQPGAMLAAGMSYDDAKELCEMEAFEGRVCVAASNSPDSVTISGDADAIQHVQGVLEDESTFARLLKVDKAYHSHHMLPCAVPYVQLLEECGCAVADASPAQTGLVWYSSVDETNKEMAAEDVTAAYWKDNLVSPVLFSHAVQKAAVTCRGLQVGIEVGCHPALKGPCLATVKDTLDGTELPYTGCLERGADDMTAFSRGLGYLWERFGVPSIDATGFAKEVLPQQPFQSLAKVLPLYPWDHSRRYWTESRSTREHLRGQHPHLLLGKLSSTASTFQWNNFVRPRDLEWLDGHALQGQTVFPAAGYIVMAMEAAMRVASDNNYEVELLEIVDMDISKAVVFEDDNSLVELNLSASVTSEPGQDGIITLKFFIDSCLSKESELSTSAKGEIIITVADKPSSPAGDDKSVLPAPEEEHPQMNRVNVESFYKELDLMGYDYSKDFRCLKTMRRADAKATGTLAFLKLQDAGRGQPLLMHPAPLDIAFQTVIGAYSSPGDRRLRSLYVPTHIDRISLVPSLCLAAAESGADELAFNTTNTYDKGDFLSGDITVFGPEKTTLLQVENIMFKPFSPPTASTDHRIFAKWFWNPLTQDKLLDDPAHWATEQDKQAIPIIERIVYFYIKSFLNKLTSADYDSAAPHFKRQIDWFKHVQNEARNGNDLWYDVSWENDSSAEIQELCESNSYHPHVRLVQRVGENLFSVTCQGQSPFDLMDHDGLLTEFYTNKLSFGPALYYARDLVAQIAHRFQSMDVLEIGAGTGGATKHILSTPQLGLNIYTYTDISTDFFEQARAKFAEFDTEGLMQFESLDIRSSPAEQGFKEHSYDLIIASNVLHATPKLEETMAHARSLLKPGGHMVILEITHREHSRLGFLFGLFPDWWAGVDDGRVLEPFVSYDRWDAILKRVGFSGIESRTLDRDANLFPTSVFSTYAADSRIDALYNPLSAPIKTSYPPLVVVGGKSPETQRIMEELTGTLPHRSVQSITSLDELASADLQPKSTFVVLSEIDDEIFAHLDEDKFEAVKNLLFLAGKMLWLTESAWIDNPHQASTIGMLRSIAREHPDRGLTLIDVDSAKDLDTKFLVEQLLRLEDSDDDFTAASTWTDEPEVYWCKGRAWIPRLKHDKARNDRMNSSRRPVLGDFDPAQTPIALKQTKPSAYYLEAVETFPGLGDTQKADNTTVRVRYALSQAIRVSHLGFFHLVQGNTLDGASVVALSEQNASIVHVPQNHVFAAPSNAADKDPGELLMSVAATLIGEAVSRVAQDSGPAASVLVFEPPSFCIGILLEEAERRGFQISFATTSPSLKSTSSPAGSARWIILHGKETDGRLKQIRPANLTAFFDMSTDQTAVGIGHRLANVLPPSCYKYGCDYIVRSTTSSSSRGSAQEESVVEQSIAAAAGRTIGNEVYQVFPASQLSGSTDKRLELSTLVDWKAEKPLSANIRPVDSANLFVDNKTYLLVGLTGDLGRSLARWMVLHGAKYVVLTSRNPRVDPRWIAHVEALGGKVTVLPMDVANKESVDAGFAKLRDLKLPPTAGIAFGPLVLQDVMLKNMDLQSMTMVLEPKVRGAQILHERFSDPASSNPLDFFVMFSSIVAVMGNPGQANYSAANSYLQALAQQRLSKGLAGSTIDIGAVYGVGFVTRAELEEDFNAIRFMFDSVEEHELHTLFAEAVVSGKQTLARFQNEEKRGRTVIEMADVELTTGIPALDPALKDRITFFNDARVGNFKIPEQRKDAAEGGGAKGSVKEQLQQATTLGQVRQIVIDNLSAKLRVTLQIADGESLHPDVPLIDQGVDSLGAVTVGSWFSKQLLLDLPLLKVLSGASVADLADDAASRLPASAIPLVNQGEETPADSSDDTRSNTATNETSAETPLTGSVDSLSDDEAEKFDDDDGPVVVRHEKLSLAQEYSWKVQQGIDDPTVFNNTIGMFMKGAIDLERFSRSLKTVMRRHEIFRTAFDQGDDDDSDSDKILQQTVLKHTNNKVQILQVADRAAAEEAYQKLHETRYDIARGDTLRLVDCHWGNDEHLLIVAYHRLVGDGSTTENLFVEAAKHYSDVPLKQPTVQFADLAAQQRKDLEEGRLDEDISFWSSMHSKSSASTPLPLMQTLTSDGDASSQEPKGAAGIWHQHEAIGRLDPMVAFRIKDRSRKHKATPMQFYLAAYHVLLSRMTGSDDIAIGIADTNRSTMDELSAMGFFANLLPLRFGEFTSSNTFGEHLVSVKDSVREALKHSRVPYGVIHDRLGSGLPTATTGAPLFQAVFDYKQGQAESGAIGDAVMTEVIAARERTPYDVVLEMSDDPTKDPLITVKLQGSKYSPQGSRAFLNNYISLLSMFSMNPALKLA</sequence>
<dbReference type="PROSITE" id="PS00606">
    <property type="entry name" value="KS3_1"/>
    <property type="match status" value="1"/>
</dbReference>
<feature type="compositionally biased region" description="Polar residues" evidence="9">
    <location>
        <begin position="2795"/>
        <end position="2820"/>
    </location>
</feature>
<dbReference type="VEuPathDB" id="FungiDB:CH63R_10646"/>
<dbReference type="Pfam" id="PF22621">
    <property type="entry name" value="CurL-like_PKS_C"/>
    <property type="match status" value="1"/>
</dbReference>
<organism evidence="14 15">
    <name type="scientific">Colletotrichum higginsianum (strain IMI 349063)</name>
    <name type="common">Crucifer anthracnose fungus</name>
    <dbReference type="NCBI Taxonomy" id="759273"/>
    <lineage>
        <taxon>Eukaryota</taxon>
        <taxon>Fungi</taxon>
        <taxon>Dikarya</taxon>
        <taxon>Ascomycota</taxon>
        <taxon>Pezizomycotina</taxon>
        <taxon>Sordariomycetes</taxon>
        <taxon>Hypocreomycetidae</taxon>
        <taxon>Glomerellales</taxon>
        <taxon>Glomerellaceae</taxon>
        <taxon>Colletotrichum</taxon>
        <taxon>Colletotrichum destructivum species complex</taxon>
    </lineage>
</organism>
<dbReference type="Pfam" id="PF00698">
    <property type="entry name" value="Acyl_transf_1"/>
    <property type="match status" value="1"/>
</dbReference>
<keyword evidence="5" id="KW-0677">Repeat</keyword>
<dbReference type="GO" id="GO:0008168">
    <property type="term" value="F:methyltransferase activity"/>
    <property type="evidence" value="ECO:0007669"/>
    <property type="project" value="UniProtKB-KW"/>
</dbReference>
<dbReference type="Gene3D" id="3.30.559.30">
    <property type="entry name" value="Nonribosomal peptide synthetase, condensation domain"/>
    <property type="match status" value="1"/>
</dbReference>
<feature type="domain" description="PKS/mFAS DH" evidence="13">
    <location>
        <begin position="973"/>
        <end position="1284"/>
    </location>
</feature>
<dbReference type="InterPro" id="IPR013968">
    <property type="entry name" value="PKS_KR"/>
</dbReference>
<dbReference type="Pfam" id="PF21089">
    <property type="entry name" value="PKS_DH_N"/>
    <property type="match status" value="1"/>
</dbReference>
<dbReference type="InterPro" id="IPR001227">
    <property type="entry name" value="Ac_transferase_dom_sf"/>
</dbReference>
<feature type="active site" description="Proton donor; for dehydratase activity" evidence="8">
    <location>
        <position position="1191"/>
    </location>
</feature>
<dbReference type="InterPro" id="IPR016035">
    <property type="entry name" value="Acyl_Trfase/lysoPLipase"/>
</dbReference>
<dbReference type="SMART" id="SM00826">
    <property type="entry name" value="PKS_DH"/>
    <property type="match status" value="1"/>
</dbReference>
<dbReference type="Gene3D" id="3.30.559.10">
    <property type="entry name" value="Chloramphenicol acetyltransferase-like domain"/>
    <property type="match status" value="1"/>
</dbReference>
<dbReference type="InterPro" id="IPR014030">
    <property type="entry name" value="Ketoacyl_synth_N"/>
</dbReference>
<dbReference type="Pfam" id="PF08659">
    <property type="entry name" value="KR"/>
    <property type="match status" value="1"/>
</dbReference>
<dbReference type="InterPro" id="IPR057326">
    <property type="entry name" value="KR_dom"/>
</dbReference>
<dbReference type="Proteomes" id="UP000092177">
    <property type="component" value="Unassembled WGS sequence"/>
</dbReference>
<dbReference type="GO" id="GO:0006355">
    <property type="term" value="P:regulation of DNA-templated transcription"/>
    <property type="evidence" value="ECO:0007669"/>
    <property type="project" value="InterPro"/>
</dbReference>
<feature type="region of interest" description="C-terminal hotdog fold" evidence="8">
    <location>
        <begin position="1129"/>
        <end position="1284"/>
    </location>
</feature>
<dbReference type="Gene3D" id="3.40.50.150">
    <property type="entry name" value="Vaccinia Virus protein VP39"/>
    <property type="match status" value="1"/>
</dbReference>
<dbReference type="InterPro" id="IPR009081">
    <property type="entry name" value="PP-bd_ACP"/>
</dbReference>
<dbReference type="SMART" id="SM00823">
    <property type="entry name" value="PKS_PP"/>
    <property type="match status" value="1"/>
</dbReference>
<dbReference type="Pfam" id="PF00109">
    <property type="entry name" value="ketoacyl-synt"/>
    <property type="match status" value="1"/>
</dbReference>
<dbReference type="SMART" id="SM00822">
    <property type="entry name" value="PKS_KR"/>
    <property type="match status" value="1"/>
</dbReference>
<dbReference type="SMART" id="SM00827">
    <property type="entry name" value="PKS_AT"/>
    <property type="match status" value="1"/>
</dbReference>
<dbReference type="SUPFAM" id="SSF52151">
    <property type="entry name" value="FabD/lysophospholipase-like"/>
    <property type="match status" value="1"/>
</dbReference>
<dbReference type="GO" id="GO:0004312">
    <property type="term" value="F:fatty acid synthase activity"/>
    <property type="evidence" value="ECO:0007669"/>
    <property type="project" value="TreeGrafter"/>
</dbReference>
<dbReference type="InterPro" id="IPR050091">
    <property type="entry name" value="PKS_NRPS_Biosynth_Enz"/>
</dbReference>
<evidence type="ECO:0000313" key="14">
    <source>
        <dbReference type="EMBL" id="OBR06526.1"/>
    </source>
</evidence>
<dbReference type="Pfam" id="PF08242">
    <property type="entry name" value="Methyltransf_12"/>
    <property type="match status" value="1"/>
</dbReference>
<dbReference type="InterPro" id="IPR016039">
    <property type="entry name" value="Thiolase-like"/>
</dbReference>
<evidence type="ECO:0000313" key="15">
    <source>
        <dbReference type="Proteomes" id="UP000092177"/>
    </source>
</evidence>
<dbReference type="SUPFAM" id="SSF47336">
    <property type="entry name" value="ACP-like"/>
    <property type="match status" value="1"/>
</dbReference>
<dbReference type="InterPro" id="IPR001242">
    <property type="entry name" value="Condensation_dom"/>
</dbReference>
<gene>
    <name evidence="14" type="ORF">CH63R_10646</name>
</gene>
<evidence type="ECO:0000256" key="3">
    <source>
        <dbReference type="ARBA" id="ARBA00022603"/>
    </source>
</evidence>
<dbReference type="RefSeq" id="XP_018155044.1">
    <property type="nucleotide sequence ID" value="XM_018305620.1"/>
</dbReference>
<feature type="compositionally biased region" description="Polar residues" evidence="9">
    <location>
        <begin position="2563"/>
        <end position="2582"/>
    </location>
</feature>
<dbReference type="InterPro" id="IPR029063">
    <property type="entry name" value="SAM-dependent_MTases_sf"/>
</dbReference>
<dbReference type="SMART" id="SM00825">
    <property type="entry name" value="PKS_KS"/>
    <property type="match status" value="1"/>
</dbReference>
<keyword evidence="6" id="KW-0560">Oxidoreductase</keyword>
<evidence type="ECO:0000256" key="4">
    <source>
        <dbReference type="ARBA" id="ARBA00022679"/>
    </source>
</evidence>
<dbReference type="GO" id="GO:0009403">
    <property type="term" value="P:toxin biosynthetic process"/>
    <property type="evidence" value="ECO:0007669"/>
    <property type="project" value="UniProtKB-ARBA"/>
</dbReference>
<dbReference type="Pfam" id="PF00668">
    <property type="entry name" value="Condensation"/>
    <property type="match status" value="1"/>
</dbReference>
<dbReference type="KEGG" id="chig:CH63R_10646"/>
<dbReference type="InterPro" id="IPR049900">
    <property type="entry name" value="PKS_mFAS_DH"/>
</dbReference>
<feature type="domain" description="Ketosynthase family 3 (KS3)" evidence="12">
    <location>
        <begin position="8"/>
        <end position="469"/>
    </location>
</feature>
<evidence type="ECO:0000256" key="6">
    <source>
        <dbReference type="ARBA" id="ARBA00023002"/>
    </source>
</evidence>
<accession>A0A1B7Y3C2</accession>
<dbReference type="CDD" id="cd00833">
    <property type="entry name" value="PKS"/>
    <property type="match status" value="1"/>
</dbReference>
<reference evidence="15" key="1">
    <citation type="journal article" date="2017" name="BMC Genomics">
        <title>Gapless genome assembly of Colletotrichum higginsianum reveals chromosome structure and association of transposable elements with secondary metabolite gene clusters.</title>
        <authorList>
            <person name="Dallery J.-F."/>
            <person name="Lapalu N."/>
            <person name="Zampounis A."/>
            <person name="Pigne S."/>
            <person name="Luyten I."/>
            <person name="Amselem J."/>
            <person name="Wittenberg A.H.J."/>
            <person name="Zhou S."/>
            <person name="de Queiroz M.V."/>
            <person name="Robin G.P."/>
            <person name="Auger A."/>
            <person name="Hainaut M."/>
            <person name="Henrissat B."/>
            <person name="Kim K.-T."/>
            <person name="Lee Y.-H."/>
            <person name="Lespinet O."/>
            <person name="Schwartz D.C."/>
            <person name="Thon M.R."/>
            <person name="O'Connell R.J."/>
        </authorList>
    </citation>
    <scope>NUCLEOTIDE SEQUENCE [LARGE SCALE GENOMIC DNA]</scope>
    <source>
        <strain evidence="15">IMI 349063</strain>
    </source>
</reference>
<dbReference type="FunFam" id="3.40.47.10:FF:000019">
    <property type="entry name" value="Polyketide synthase type I"/>
    <property type="match status" value="1"/>
</dbReference>
<evidence type="ECO:0000259" key="12">
    <source>
        <dbReference type="PROSITE" id="PS52004"/>
    </source>
</evidence>
<dbReference type="InterPro" id="IPR042104">
    <property type="entry name" value="PKS_dehydratase_sf"/>
</dbReference>
<dbReference type="InterPro" id="IPR003655">
    <property type="entry name" value="aKRAB"/>
</dbReference>
<evidence type="ECO:0000256" key="9">
    <source>
        <dbReference type="SAM" id="MobiDB-lite"/>
    </source>
</evidence>
<dbReference type="InterPro" id="IPR049552">
    <property type="entry name" value="PKS_DH_N"/>
</dbReference>
<comment type="caution">
    <text evidence="14">The sequence shown here is derived from an EMBL/GenBank/DDBJ whole genome shotgun (WGS) entry which is preliminary data.</text>
</comment>
<keyword evidence="3" id="KW-0489">Methyltransferase</keyword>
<dbReference type="InterPro" id="IPR014043">
    <property type="entry name" value="Acyl_transferase_dom"/>
</dbReference>
<dbReference type="EMBL" id="LTAN01000007">
    <property type="protein sequence ID" value="OBR06526.1"/>
    <property type="molecule type" value="Genomic_DNA"/>
</dbReference>
<dbReference type="Gene3D" id="3.40.47.10">
    <property type="match status" value="1"/>
</dbReference>
<dbReference type="SUPFAM" id="SSF55048">
    <property type="entry name" value="Probable ACP-binding domain of malonyl-CoA ACP transacylase"/>
    <property type="match status" value="1"/>
</dbReference>